<keyword evidence="17" id="KW-1185">Reference proteome</keyword>
<dbReference type="Pfam" id="PF00291">
    <property type="entry name" value="PALP"/>
    <property type="match status" value="1"/>
</dbReference>
<dbReference type="InterPro" id="IPR005789">
    <property type="entry name" value="Thr_deHydtase_catblc"/>
</dbReference>
<evidence type="ECO:0000256" key="12">
    <source>
        <dbReference type="ARBA" id="ARBA00031427"/>
    </source>
</evidence>
<evidence type="ECO:0000256" key="7">
    <source>
        <dbReference type="ARBA" id="ARBA00022248"/>
    </source>
</evidence>
<evidence type="ECO:0000256" key="3">
    <source>
        <dbReference type="ARBA" id="ARBA00004958"/>
    </source>
</evidence>
<dbReference type="Proteomes" id="UP001597519">
    <property type="component" value="Unassembled WGS sequence"/>
</dbReference>
<comment type="caution">
    <text evidence="16">The sequence shown here is derived from an EMBL/GenBank/DDBJ whole genome shotgun (WGS) entry which is preliminary data.</text>
</comment>
<organism evidence="16 17">
    <name type="scientific">Corticicoccus populi</name>
    <dbReference type="NCBI Taxonomy" id="1812821"/>
    <lineage>
        <taxon>Bacteria</taxon>
        <taxon>Bacillati</taxon>
        <taxon>Bacillota</taxon>
        <taxon>Bacilli</taxon>
        <taxon>Bacillales</taxon>
        <taxon>Staphylococcaceae</taxon>
        <taxon>Corticicoccus</taxon>
    </lineage>
</organism>
<gene>
    <name evidence="16" type="primary">ilvA</name>
    <name evidence="16" type="ORF">ACFSX4_05220</name>
</gene>
<dbReference type="Gene3D" id="3.40.50.1100">
    <property type="match status" value="2"/>
</dbReference>
<keyword evidence="8" id="KW-0021">Allosteric enzyme</keyword>
<proteinExistence type="inferred from homology"/>
<dbReference type="InterPro" id="IPR001926">
    <property type="entry name" value="TrpB-like_PALP"/>
</dbReference>
<evidence type="ECO:0000256" key="14">
    <source>
        <dbReference type="SAM" id="MobiDB-lite"/>
    </source>
</evidence>
<evidence type="ECO:0000313" key="17">
    <source>
        <dbReference type="Proteomes" id="UP001597519"/>
    </source>
</evidence>
<comment type="function">
    <text evidence="11 13">Catalyzes the anaerobic formation of alpha-ketobutyrate and ammonia from threonine in a two-step reaction. The first step involved a dehydration of threonine and a production of enamine intermediates (aminocrotonate), which tautomerizes to its imine form (iminobutyrate). Both intermediates are unstable and short-lived. The second step is the nonenzymatic hydrolysis of the enamine/imine intermediates to form 2-ketobutyrate and free ammonia. In the low water environment of the cell, the second step is accelerated by RidA.</text>
</comment>
<dbReference type="PANTHER" id="PTHR48078">
    <property type="entry name" value="THREONINE DEHYDRATASE, MITOCHONDRIAL-RELATED"/>
    <property type="match status" value="1"/>
</dbReference>
<accession>A0ABW5WST0</accession>
<feature type="domain" description="Tryptophan synthase beta chain-like PALP" evidence="15">
    <location>
        <begin position="10"/>
        <end position="296"/>
    </location>
</feature>
<keyword evidence="13" id="KW-0547">Nucleotide-binding</keyword>
<feature type="region of interest" description="Disordered" evidence="14">
    <location>
        <begin position="1"/>
        <end position="22"/>
    </location>
</feature>
<evidence type="ECO:0000256" key="10">
    <source>
        <dbReference type="ARBA" id="ARBA00023239"/>
    </source>
</evidence>
<evidence type="ECO:0000256" key="1">
    <source>
        <dbReference type="ARBA" id="ARBA00001274"/>
    </source>
</evidence>
<keyword evidence="9 13" id="KW-0663">Pyridoxal phosphate</keyword>
<evidence type="ECO:0000256" key="5">
    <source>
        <dbReference type="ARBA" id="ARBA00011447"/>
    </source>
</evidence>
<dbReference type="EC" id="4.3.1.19" evidence="6 13"/>
<comment type="catalytic activity">
    <reaction evidence="1 13">
        <text>L-threonine = 2-oxobutanoate + NH4(+)</text>
        <dbReference type="Rhea" id="RHEA:22108"/>
        <dbReference type="ChEBI" id="CHEBI:16763"/>
        <dbReference type="ChEBI" id="CHEBI:28938"/>
        <dbReference type="ChEBI" id="CHEBI:57926"/>
        <dbReference type="EC" id="4.3.1.19"/>
    </reaction>
</comment>
<dbReference type="EMBL" id="JBHUOQ010000001">
    <property type="protein sequence ID" value="MFD2829861.1"/>
    <property type="molecule type" value="Genomic_DNA"/>
</dbReference>
<evidence type="ECO:0000313" key="16">
    <source>
        <dbReference type="EMBL" id="MFD2829861.1"/>
    </source>
</evidence>
<keyword evidence="10 13" id="KW-0456">Lyase</keyword>
<evidence type="ECO:0000259" key="15">
    <source>
        <dbReference type="Pfam" id="PF00291"/>
    </source>
</evidence>
<comment type="similarity">
    <text evidence="4 13">Belongs to the serine/threonine dehydratase family.</text>
</comment>
<dbReference type="RefSeq" id="WP_377772249.1">
    <property type="nucleotide sequence ID" value="NZ_JBHUOQ010000001.1"/>
</dbReference>
<protein>
    <recommendedName>
        <fullName evidence="7 13">L-threonine dehydratase catabolic TdcB</fullName>
        <ecNumber evidence="6 13">4.3.1.19</ecNumber>
    </recommendedName>
    <alternativeName>
        <fullName evidence="12 13">Threonine deaminase</fullName>
    </alternativeName>
</protein>
<evidence type="ECO:0000256" key="9">
    <source>
        <dbReference type="ARBA" id="ARBA00022898"/>
    </source>
</evidence>
<evidence type="ECO:0000256" key="13">
    <source>
        <dbReference type="RuleBase" id="RU363083"/>
    </source>
</evidence>
<dbReference type="PROSITE" id="PS00165">
    <property type="entry name" value="DEHYDRATASE_SER_THR"/>
    <property type="match status" value="1"/>
</dbReference>
<dbReference type="CDD" id="cd01562">
    <property type="entry name" value="Thr-dehyd"/>
    <property type="match status" value="1"/>
</dbReference>
<sequence>MDAWEHLKDQTHKTPLITSQTTNQRTGKNVYFKMENQQKTGAFKFRGASYKLMKLTPAELERGVITASAGNHAQGVALAASRMGVKATIFMAEPTPQNKVNATRGYGAEVVLVGESFQEAYEASLIHQRKTGATYVHPFDDYDIMAGQGTVGIEMMEQCPDLDTILVPIGGGGLASGVAVAAKSIKPDIKIIGVQSERAPSMFNAFHTGTVKRLENVSTIAEGIAVKEPGLLTLPVIEDYIDDVICVSEEEIADAMIYFLERSKTLVEGAGAAALACLLANNEKIDSKHTGVIVSGGNIDISRMPDISKLASDLRSEIEQESQLKKSHVPAK</sequence>
<dbReference type="GO" id="GO:0004794">
    <property type="term" value="F:threonine deaminase activity"/>
    <property type="evidence" value="ECO:0007669"/>
    <property type="project" value="UniProtKB-EC"/>
</dbReference>
<evidence type="ECO:0000256" key="2">
    <source>
        <dbReference type="ARBA" id="ARBA00001933"/>
    </source>
</evidence>
<evidence type="ECO:0000256" key="4">
    <source>
        <dbReference type="ARBA" id="ARBA00010869"/>
    </source>
</evidence>
<dbReference type="InterPro" id="IPR050147">
    <property type="entry name" value="Ser/Thr_Dehydratase"/>
</dbReference>
<evidence type="ECO:0000256" key="8">
    <source>
        <dbReference type="ARBA" id="ARBA00022533"/>
    </source>
</evidence>
<comment type="subunit">
    <text evidence="5 13">In the native structure, TdcB is in a dimeric form, whereas in the TdcB-AMP complex, it exists in a tetrameric form (dimer of dimers).</text>
</comment>
<evidence type="ECO:0000256" key="11">
    <source>
        <dbReference type="ARBA" id="ARBA00025527"/>
    </source>
</evidence>
<dbReference type="InterPro" id="IPR036052">
    <property type="entry name" value="TrpB-like_PALP_sf"/>
</dbReference>
<reference evidence="17" key="1">
    <citation type="journal article" date="2019" name="Int. J. Syst. Evol. Microbiol.">
        <title>The Global Catalogue of Microorganisms (GCM) 10K type strain sequencing project: providing services to taxonomists for standard genome sequencing and annotation.</title>
        <authorList>
            <consortium name="The Broad Institute Genomics Platform"/>
            <consortium name="The Broad Institute Genome Sequencing Center for Infectious Disease"/>
            <person name="Wu L."/>
            <person name="Ma J."/>
        </authorList>
    </citation>
    <scope>NUCLEOTIDE SEQUENCE [LARGE SCALE GENOMIC DNA]</scope>
    <source>
        <strain evidence="17">KCTC 33575</strain>
    </source>
</reference>
<name>A0ABW5WST0_9STAP</name>
<comment type="pathway">
    <text evidence="3 13">Amino-acid degradation; L-threonine degradation via propanoate pathway; propanoate from L-threonine: step 1/4.</text>
</comment>
<dbReference type="SUPFAM" id="SSF53686">
    <property type="entry name" value="Tryptophan synthase beta subunit-like PLP-dependent enzymes"/>
    <property type="match status" value="1"/>
</dbReference>
<evidence type="ECO:0000256" key="6">
    <source>
        <dbReference type="ARBA" id="ARBA00012096"/>
    </source>
</evidence>
<dbReference type="InterPro" id="IPR000634">
    <property type="entry name" value="Ser/Thr_deHydtase_PyrdxlP-BS"/>
</dbReference>
<dbReference type="PANTHER" id="PTHR48078:SF6">
    <property type="entry name" value="L-THREONINE DEHYDRATASE CATABOLIC TDCB"/>
    <property type="match status" value="1"/>
</dbReference>
<feature type="compositionally biased region" description="Basic and acidic residues" evidence="14">
    <location>
        <begin position="1"/>
        <end position="12"/>
    </location>
</feature>
<comment type="cofactor">
    <cofactor evidence="2 13">
        <name>pyridoxal 5'-phosphate</name>
        <dbReference type="ChEBI" id="CHEBI:597326"/>
    </cofactor>
</comment>
<dbReference type="NCBIfam" id="TIGR01127">
    <property type="entry name" value="ilvA_1Cterm"/>
    <property type="match status" value="1"/>
</dbReference>